<evidence type="ECO:0000256" key="7">
    <source>
        <dbReference type="SAM" id="Phobius"/>
    </source>
</evidence>
<dbReference type="GO" id="GO:0005886">
    <property type="term" value="C:plasma membrane"/>
    <property type="evidence" value="ECO:0007669"/>
    <property type="project" value="UniProtKB-SubCell"/>
</dbReference>
<comment type="subcellular location">
    <subcellularLocation>
        <location evidence="1">Cell membrane</location>
        <topology evidence="1">Multi-pass membrane protein</topology>
    </subcellularLocation>
</comment>
<keyword evidence="4 7" id="KW-0812">Transmembrane</keyword>
<evidence type="ECO:0000259" key="8">
    <source>
        <dbReference type="Pfam" id="PF02308"/>
    </source>
</evidence>
<dbReference type="RefSeq" id="WP_054677706.1">
    <property type="nucleotide sequence ID" value="NZ_AYYO01000009.1"/>
</dbReference>
<evidence type="ECO:0000256" key="1">
    <source>
        <dbReference type="ARBA" id="ARBA00004651"/>
    </source>
</evidence>
<keyword evidence="10" id="KW-1185">Reference proteome</keyword>
<reference evidence="9 10" key="1">
    <citation type="journal article" date="2015" name="Genome Announc.">
        <title>Expanding the biotechnology potential of lactobacilli through comparative genomics of 213 strains and associated genera.</title>
        <authorList>
            <person name="Sun Z."/>
            <person name="Harris H.M."/>
            <person name="McCann A."/>
            <person name="Guo C."/>
            <person name="Argimon S."/>
            <person name="Zhang W."/>
            <person name="Yang X."/>
            <person name="Jeffery I.B."/>
            <person name="Cooney J.C."/>
            <person name="Kagawa T.F."/>
            <person name="Liu W."/>
            <person name="Song Y."/>
            <person name="Salvetti E."/>
            <person name="Wrobel A."/>
            <person name="Rasinkangas P."/>
            <person name="Parkhill J."/>
            <person name="Rea M.C."/>
            <person name="O'Sullivan O."/>
            <person name="Ritari J."/>
            <person name="Douillard F.P."/>
            <person name="Paul Ross R."/>
            <person name="Yang R."/>
            <person name="Briner A.E."/>
            <person name="Felis G.E."/>
            <person name="de Vos W.M."/>
            <person name="Barrangou R."/>
            <person name="Klaenhammer T.R."/>
            <person name="Caufield P.W."/>
            <person name="Cui Y."/>
            <person name="Zhang H."/>
            <person name="O'Toole P.W."/>
        </authorList>
    </citation>
    <scope>NUCLEOTIDE SEQUENCE [LARGE SCALE GENOMIC DNA]</scope>
    <source>
        <strain evidence="9 10">DSM 20505</strain>
    </source>
</reference>
<accession>A0A0R1ZM81</accession>
<evidence type="ECO:0000256" key="5">
    <source>
        <dbReference type="ARBA" id="ARBA00022989"/>
    </source>
</evidence>
<dbReference type="OrthoDB" id="9811198at2"/>
<feature type="transmembrane region" description="Helical" evidence="7">
    <location>
        <begin position="81"/>
        <end position="99"/>
    </location>
</feature>
<dbReference type="PRINTS" id="PR01837">
    <property type="entry name" value="MGTCSAPBPROT"/>
</dbReference>
<keyword evidence="5 7" id="KW-1133">Transmembrane helix</keyword>
<name>A0A0R1ZM81_9LACO</name>
<dbReference type="Pfam" id="PF02308">
    <property type="entry name" value="MgtC"/>
    <property type="match status" value="1"/>
</dbReference>
<evidence type="ECO:0000256" key="6">
    <source>
        <dbReference type="ARBA" id="ARBA00023136"/>
    </source>
</evidence>
<dbReference type="PANTHER" id="PTHR33778">
    <property type="entry name" value="PROTEIN MGTC"/>
    <property type="match status" value="1"/>
</dbReference>
<proteinExistence type="inferred from homology"/>
<gene>
    <name evidence="9" type="ORF">FC18_GL000641</name>
</gene>
<evidence type="ECO:0000256" key="2">
    <source>
        <dbReference type="ARBA" id="ARBA00009298"/>
    </source>
</evidence>
<dbReference type="Proteomes" id="UP000051679">
    <property type="component" value="Unassembled WGS sequence"/>
</dbReference>
<dbReference type="InterPro" id="IPR003416">
    <property type="entry name" value="MgtC/SapB/SrpB/YhiD_fam"/>
</dbReference>
<evidence type="ECO:0000256" key="3">
    <source>
        <dbReference type="ARBA" id="ARBA00022475"/>
    </source>
</evidence>
<evidence type="ECO:0000313" key="9">
    <source>
        <dbReference type="EMBL" id="KRM56113.1"/>
    </source>
</evidence>
<dbReference type="PATRIC" id="fig|1291052.5.peg.654"/>
<comment type="similarity">
    <text evidence="2">Belongs to the MgtC/SapB family.</text>
</comment>
<dbReference type="InterPro" id="IPR049177">
    <property type="entry name" value="MgtC_SapB_SrpB_YhiD_N"/>
</dbReference>
<dbReference type="EMBL" id="AYYO01000009">
    <property type="protein sequence ID" value="KRM56113.1"/>
    <property type="molecule type" value="Genomic_DNA"/>
</dbReference>
<dbReference type="PANTHER" id="PTHR33778:SF1">
    <property type="entry name" value="MAGNESIUM TRANSPORTER YHID-RELATED"/>
    <property type="match status" value="1"/>
</dbReference>
<dbReference type="AlphaFoldDB" id="A0A0R1ZM81"/>
<keyword evidence="6 7" id="KW-0472">Membrane</keyword>
<keyword evidence="3" id="KW-1003">Cell membrane</keyword>
<organism evidence="9 10">
    <name type="scientific">Lacticaseibacillus sharpeae JCM 1186 = DSM 20505</name>
    <dbReference type="NCBI Taxonomy" id="1291052"/>
    <lineage>
        <taxon>Bacteria</taxon>
        <taxon>Bacillati</taxon>
        <taxon>Bacillota</taxon>
        <taxon>Bacilli</taxon>
        <taxon>Lactobacillales</taxon>
        <taxon>Lactobacillaceae</taxon>
        <taxon>Lacticaseibacillus</taxon>
    </lineage>
</organism>
<evidence type="ECO:0000313" key="10">
    <source>
        <dbReference type="Proteomes" id="UP000051679"/>
    </source>
</evidence>
<dbReference type="STRING" id="1291052.FC18_GL000641"/>
<protein>
    <submittedName>
        <fullName evidence="9">MgtC family protein</fullName>
    </submittedName>
</protein>
<feature type="transmembrane region" description="Helical" evidence="7">
    <location>
        <begin position="130"/>
        <end position="149"/>
    </location>
</feature>
<sequence>MFEVDILTVIERLSLAVVIAGVIGFNREHNSHPAGMRTHILVCVGACVIAMIQQEIAAQTIAFATTHHEIYEAIRSDPARLIAQVVSGIGFLGAGTIIVTRHNISGLTTAASLWATAGIGLAVGMGYYPIAIISGVFVFIVLTVLKRAIKITPIRRIEVKYVDKATTQDFIKVYFGEHDIKVLGVAFSTEINKVGSHEHLYKNIYRIEMPRNVSYAAIIDGLSQNDNIRTARLITL</sequence>
<feature type="domain" description="MgtC/SapB/SrpB/YhiD N-terminal" evidence="8">
    <location>
        <begin position="13"/>
        <end position="147"/>
    </location>
</feature>
<comment type="caution">
    <text evidence="9">The sequence shown here is derived from an EMBL/GenBank/DDBJ whole genome shotgun (WGS) entry which is preliminary data.</text>
</comment>
<evidence type="ECO:0000256" key="4">
    <source>
        <dbReference type="ARBA" id="ARBA00022692"/>
    </source>
</evidence>